<evidence type="ECO:0000313" key="10">
    <source>
        <dbReference type="Proteomes" id="UP000325003"/>
    </source>
</evidence>
<evidence type="ECO:0000259" key="7">
    <source>
        <dbReference type="Pfam" id="PF00753"/>
    </source>
</evidence>
<feature type="transmembrane region" description="Helical" evidence="6">
    <location>
        <begin position="280"/>
        <end position="296"/>
    </location>
</feature>
<evidence type="ECO:0000313" key="9">
    <source>
        <dbReference type="EMBL" id="KAA1417840.1"/>
    </source>
</evidence>
<evidence type="ECO:0000256" key="4">
    <source>
        <dbReference type="ARBA" id="ARBA00022989"/>
    </source>
</evidence>
<feature type="transmembrane region" description="Helical" evidence="6">
    <location>
        <begin position="355"/>
        <end position="376"/>
    </location>
</feature>
<keyword evidence="4 6" id="KW-1133">Transmembrane helix</keyword>
<reference evidence="9 10" key="2">
    <citation type="submission" date="2019-09" db="EMBL/GenBank/DDBJ databases">
        <authorList>
            <person name="Jin C."/>
        </authorList>
    </citation>
    <scope>NUCLEOTIDE SEQUENCE [LARGE SCALE GENOMIC DNA]</scope>
    <source>
        <strain evidence="9 10">BN130099</strain>
    </source>
</reference>
<feature type="transmembrane region" description="Helical" evidence="6">
    <location>
        <begin position="452"/>
        <end position="472"/>
    </location>
</feature>
<dbReference type="GO" id="GO:0005886">
    <property type="term" value="C:plasma membrane"/>
    <property type="evidence" value="ECO:0007669"/>
    <property type="project" value="UniProtKB-SubCell"/>
</dbReference>
<sequence>MAAVGAAGWLGGLAGARSGAGALVAVGLVGVLLAVSIRLLGDRAVRLGAACLVVAAGVASATLLRGEAVDSSVVADLAQRRAVADVTGTVVSDPAVIEGPWGRQVVVRLRVDAVVARGTTYALGALLVVIGDPAWERADLGSRVRTTGRLAPADDAEVAAMVTGARPPVRIRGPDLWWRGAAAVRSSIRQSVAGRPAAQRALVPALVDGDDAEVPADLEQDFRDTGLTHLTAVSGTNLTLVVGFLLLLARAVGVRRRWLTVIGLLGIVGFVLLARTEPSVLRAAAMGTVGLFALGNDGRRRGLRALGVAVTLLLLVSPSLATSAGFALSVLATAGIVLIGPPVQAALARWLPMPLAAAIAVPFAAQLACTPVIAAISGEVSLVAVLANLLVEPVVGPATVLGLGGGLVGLVAEPLGRILGTLAGLCVGWIVWVAQRGATLPGATLSWGVTPLALALIVVLCLATAAAAPVLLRHRRVGALLLIGSVLVVLGVPARIAAGPARWFGGWPPPGWVLVACDVGQGDALALSVGAHAAIVVDAGPDPDLVDRCLDRLGVTEVPLVVLTHFHADHVDGLPGVFRGRSVGAIEATPMLDPDVGVAAVRDVARSASLELTAATPGVTRTYGSVTLQVLWPDLPEPVVGPGDGSLANDNSEVLLVESHGLRLLLTGDVEPPGQARLAAALPGLVIDVLKVPHHGSRHQDLDWLRSLQATAAVVSVGADNDYGHPDVDLLSALTADGTVVARTDTDGDIAVLAGEAGPHVVTDH</sequence>
<dbReference type="Gene3D" id="3.60.15.10">
    <property type="entry name" value="Ribonuclease Z/Hydroxyacylglutathione hydrolase-like"/>
    <property type="match status" value="1"/>
</dbReference>
<feature type="transmembrane region" description="Helical" evidence="6">
    <location>
        <begin position="20"/>
        <end position="40"/>
    </location>
</feature>
<dbReference type="SUPFAM" id="SSF56281">
    <property type="entry name" value="Metallo-hydrolase/oxidoreductase"/>
    <property type="match status" value="1"/>
</dbReference>
<gene>
    <name evidence="9" type="ORF">F0U44_15700</name>
</gene>
<dbReference type="Pfam" id="PF00753">
    <property type="entry name" value="Lactamase_B"/>
    <property type="match status" value="1"/>
</dbReference>
<dbReference type="InterPro" id="IPR036866">
    <property type="entry name" value="RibonucZ/Hydroxyglut_hydro"/>
</dbReference>
<evidence type="ECO:0000256" key="3">
    <source>
        <dbReference type="ARBA" id="ARBA00022692"/>
    </source>
</evidence>
<dbReference type="EMBL" id="VUJV01000005">
    <property type="protein sequence ID" value="KAA1417840.1"/>
    <property type="molecule type" value="Genomic_DNA"/>
</dbReference>
<dbReference type="InterPro" id="IPR001279">
    <property type="entry name" value="Metallo-B-lactamas"/>
</dbReference>
<feature type="transmembrane region" description="Helical" evidence="6">
    <location>
        <begin position="479"/>
        <end position="498"/>
    </location>
</feature>
<keyword evidence="3 6" id="KW-0812">Transmembrane</keyword>
<dbReference type="InterPro" id="IPR035681">
    <property type="entry name" value="ComA-like_MBL"/>
</dbReference>
<feature type="transmembrane region" description="Helical" evidence="6">
    <location>
        <begin position="258"/>
        <end position="274"/>
    </location>
</feature>
<dbReference type="InterPro" id="IPR004477">
    <property type="entry name" value="ComEC_N"/>
</dbReference>
<feature type="domain" description="Metallo-beta-lactamase" evidence="7">
    <location>
        <begin position="530"/>
        <end position="709"/>
    </location>
</feature>
<accession>A0A5B1LDG4</accession>
<dbReference type="Pfam" id="PF03772">
    <property type="entry name" value="Competence"/>
    <property type="match status" value="1"/>
</dbReference>
<evidence type="ECO:0000256" key="6">
    <source>
        <dbReference type="SAM" id="Phobius"/>
    </source>
</evidence>
<proteinExistence type="predicted"/>
<dbReference type="NCBIfam" id="TIGR00360">
    <property type="entry name" value="ComEC_N-term"/>
    <property type="match status" value="1"/>
</dbReference>
<evidence type="ECO:0000256" key="1">
    <source>
        <dbReference type="ARBA" id="ARBA00004651"/>
    </source>
</evidence>
<dbReference type="AlphaFoldDB" id="A0A5B1LDG4"/>
<feature type="domain" description="ComEC/Rec2-related protein" evidence="8">
    <location>
        <begin position="206"/>
        <end position="467"/>
    </location>
</feature>
<dbReference type="PANTHER" id="PTHR30619">
    <property type="entry name" value="DNA INTERNALIZATION/COMPETENCE PROTEIN COMEC/REC2"/>
    <property type="match status" value="1"/>
</dbReference>
<feature type="transmembrane region" description="Helical" evidence="6">
    <location>
        <begin position="415"/>
        <end position="432"/>
    </location>
</feature>
<name>A0A5B1LDG4_9ACTN</name>
<dbReference type="PANTHER" id="PTHR30619:SF1">
    <property type="entry name" value="RECOMBINATION PROTEIN 2"/>
    <property type="match status" value="1"/>
</dbReference>
<feature type="transmembrane region" description="Helical" evidence="6">
    <location>
        <begin position="326"/>
        <end position="348"/>
    </location>
</feature>
<dbReference type="InterPro" id="IPR052159">
    <property type="entry name" value="Competence_DNA_uptake"/>
</dbReference>
<comment type="caution">
    <text evidence="9">The sequence shown here is derived from an EMBL/GenBank/DDBJ whole genome shotgun (WGS) entry which is preliminary data.</text>
</comment>
<keyword evidence="2" id="KW-1003">Cell membrane</keyword>
<organism evidence="9 10">
    <name type="scientific">Nocardioides humilatus</name>
    <dbReference type="NCBI Taxonomy" id="2607660"/>
    <lineage>
        <taxon>Bacteria</taxon>
        <taxon>Bacillati</taxon>
        <taxon>Actinomycetota</taxon>
        <taxon>Actinomycetes</taxon>
        <taxon>Propionibacteriales</taxon>
        <taxon>Nocardioidaceae</taxon>
        <taxon>Nocardioides</taxon>
    </lineage>
</organism>
<evidence type="ECO:0000256" key="5">
    <source>
        <dbReference type="ARBA" id="ARBA00023136"/>
    </source>
</evidence>
<dbReference type="GO" id="GO:0016787">
    <property type="term" value="F:hydrolase activity"/>
    <property type="evidence" value="ECO:0007669"/>
    <property type="project" value="UniProtKB-KW"/>
</dbReference>
<evidence type="ECO:0000259" key="8">
    <source>
        <dbReference type="Pfam" id="PF03772"/>
    </source>
</evidence>
<keyword evidence="5 6" id="KW-0472">Membrane</keyword>
<dbReference type="Proteomes" id="UP000325003">
    <property type="component" value="Unassembled WGS sequence"/>
</dbReference>
<feature type="transmembrane region" description="Helical" evidence="6">
    <location>
        <begin position="227"/>
        <end position="249"/>
    </location>
</feature>
<keyword evidence="9" id="KW-0378">Hydrolase</keyword>
<keyword evidence="10" id="KW-1185">Reference proteome</keyword>
<evidence type="ECO:0000256" key="2">
    <source>
        <dbReference type="ARBA" id="ARBA00022475"/>
    </source>
</evidence>
<protein>
    <submittedName>
        <fullName evidence="9">MBL fold metallo-hydrolase</fullName>
    </submittedName>
</protein>
<feature type="transmembrane region" description="Helical" evidence="6">
    <location>
        <begin position="303"/>
        <end position="320"/>
    </location>
</feature>
<feature type="transmembrane region" description="Helical" evidence="6">
    <location>
        <begin position="382"/>
        <end position="403"/>
    </location>
</feature>
<comment type="subcellular location">
    <subcellularLocation>
        <location evidence="1">Cell membrane</location>
        <topology evidence="1">Multi-pass membrane protein</topology>
    </subcellularLocation>
</comment>
<dbReference type="CDD" id="cd07731">
    <property type="entry name" value="ComA-like_MBL-fold"/>
    <property type="match status" value="1"/>
</dbReference>
<reference evidence="9 10" key="1">
    <citation type="submission" date="2019-09" db="EMBL/GenBank/DDBJ databases">
        <title>Nocardioides panacisoli sp. nov., isolated from the soil of a ginseng field.</title>
        <authorList>
            <person name="Cho C."/>
        </authorList>
    </citation>
    <scope>NUCLEOTIDE SEQUENCE [LARGE SCALE GENOMIC DNA]</scope>
    <source>
        <strain evidence="9 10">BN130099</strain>
    </source>
</reference>